<evidence type="ECO:0000256" key="1">
    <source>
        <dbReference type="SAM" id="Coils"/>
    </source>
</evidence>
<proteinExistence type="predicted"/>
<keyword evidence="4" id="KW-1185">Reference proteome</keyword>
<dbReference type="EMBL" id="JAAAID010000824">
    <property type="protein sequence ID" value="KAG0013604.1"/>
    <property type="molecule type" value="Genomic_DNA"/>
</dbReference>
<dbReference type="Pfam" id="PF01926">
    <property type="entry name" value="MMR_HSR1"/>
    <property type="match status" value="1"/>
</dbReference>
<dbReference type="CDD" id="cd00882">
    <property type="entry name" value="Ras_like_GTPase"/>
    <property type="match status" value="1"/>
</dbReference>
<dbReference type="Gene3D" id="3.40.50.300">
    <property type="entry name" value="P-loop containing nucleotide triphosphate hydrolases"/>
    <property type="match status" value="1"/>
</dbReference>
<protein>
    <recommendedName>
        <fullName evidence="2">G domain-containing protein</fullName>
    </recommendedName>
</protein>
<accession>A0A9P6SZH0</accession>
<dbReference type="AlphaFoldDB" id="A0A9P6SZH0"/>
<evidence type="ECO:0000259" key="2">
    <source>
        <dbReference type="Pfam" id="PF01926"/>
    </source>
</evidence>
<feature type="domain" description="G" evidence="2">
    <location>
        <begin position="1"/>
        <end position="83"/>
    </location>
</feature>
<keyword evidence="1" id="KW-0175">Coiled coil</keyword>
<dbReference type="GO" id="GO:0005525">
    <property type="term" value="F:GTP binding"/>
    <property type="evidence" value="ECO:0007669"/>
    <property type="project" value="InterPro"/>
</dbReference>
<dbReference type="Proteomes" id="UP000703661">
    <property type="component" value="Unassembled WGS sequence"/>
</dbReference>
<reference evidence="3" key="1">
    <citation type="journal article" date="2020" name="Fungal Divers.">
        <title>Resolving the Mortierellaceae phylogeny through synthesis of multi-gene phylogenetics and phylogenomics.</title>
        <authorList>
            <person name="Vandepol N."/>
            <person name="Liber J."/>
            <person name="Desiro A."/>
            <person name="Na H."/>
            <person name="Kennedy M."/>
            <person name="Barry K."/>
            <person name="Grigoriev I.V."/>
            <person name="Miller A.N."/>
            <person name="O'Donnell K."/>
            <person name="Stajich J.E."/>
            <person name="Bonito G."/>
        </authorList>
    </citation>
    <scope>NUCLEOTIDE SEQUENCE</scope>
    <source>
        <strain evidence="3">NRRL 2769</strain>
    </source>
</reference>
<evidence type="ECO:0000313" key="3">
    <source>
        <dbReference type="EMBL" id="KAG0013604.1"/>
    </source>
</evidence>
<feature type="coiled-coil region" evidence="1">
    <location>
        <begin position="202"/>
        <end position="251"/>
    </location>
</feature>
<sequence>MGMTGVGKSYLVQALSGKNVRVGHDLSSCTQDIRAVECAISGNAITLVDTPGFDDTSRSDTEILENIATWLAKMHCHKVCGVIYMHSVLDDRMRGSSYKNLRMFEKICGKEVLKNVVMLTNRWGHIDEKTACDREKELADKFLKMYLTAGCRMMRYRTKDDLLRIVEGFLNISPTLLGIQKEMVDERKSVSETSAGALAGAAVNMSAELEQVRKKLDATLKADTEKYNKQRLEQQQALKKVEASYTQLKQARQIVLYDSSRNLHVQICHDRFLCYNSSRCSWVPIDVNPTGHWKDGIFYHKNGRLQHNKGQSWIEIQPKINFNFVEASI</sequence>
<comment type="caution">
    <text evidence="3">The sequence shown here is derived from an EMBL/GenBank/DDBJ whole genome shotgun (WGS) entry which is preliminary data.</text>
</comment>
<dbReference type="InterPro" id="IPR006073">
    <property type="entry name" value="GTP-bd"/>
</dbReference>
<organism evidence="3 4">
    <name type="scientific">Entomortierella chlamydospora</name>
    <dbReference type="NCBI Taxonomy" id="101097"/>
    <lineage>
        <taxon>Eukaryota</taxon>
        <taxon>Fungi</taxon>
        <taxon>Fungi incertae sedis</taxon>
        <taxon>Mucoromycota</taxon>
        <taxon>Mortierellomycotina</taxon>
        <taxon>Mortierellomycetes</taxon>
        <taxon>Mortierellales</taxon>
        <taxon>Mortierellaceae</taxon>
        <taxon>Entomortierella</taxon>
    </lineage>
</organism>
<dbReference type="SUPFAM" id="SSF52540">
    <property type="entry name" value="P-loop containing nucleoside triphosphate hydrolases"/>
    <property type="match status" value="1"/>
</dbReference>
<name>A0A9P6SZH0_9FUNG</name>
<evidence type="ECO:0000313" key="4">
    <source>
        <dbReference type="Proteomes" id="UP000703661"/>
    </source>
</evidence>
<dbReference type="InterPro" id="IPR027417">
    <property type="entry name" value="P-loop_NTPase"/>
</dbReference>
<gene>
    <name evidence="3" type="ORF">BGZ80_010968</name>
</gene>